<dbReference type="InterPro" id="IPR002347">
    <property type="entry name" value="SDR_fam"/>
</dbReference>
<evidence type="ECO:0000313" key="5">
    <source>
        <dbReference type="Proteomes" id="UP001162834"/>
    </source>
</evidence>
<dbReference type="EMBL" id="CP087164">
    <property type="protein sequence ID" value="UGS34843.1"/>
    <property type="molecule type" value="Genomic_DNA"/>
</dbReference>
<dbReference type="PRINTS" id="PR00080">
    <property type="entry name" value="SDRFAMILY"/>
</dbReference>
<accession>A0A9E7BZZ3</accession>
<protein>
    <submittedName>
        <fullName evidence="4">Oxidoreductase</fullName>
        <ecNumber evidence="4">1.-.-.-</ecNumber>
    </submittedName>
</protein>
<organism evidence="4 5">
    <name type="scientific">Capillimicrobium parvum</name>
    <dbReference type="NCBI Taxonomy" id="2884022"/>
    <lineage>
        <taxon>Bacteria</taxon>
        <taxon>Bacillati</taxon>
        <taxon>Actinomycetota</taxon>
        <taxon>Thermoleophilia</taxon>
        <taxon>Solirubrobacterales</taxon>
        <taxon>Capillimicrobiaceae</taxon>
        <taxon>Capillimicrobium</taxon>
    </lineage>
</organism>
<keyword evidence="2 4" id="KW-0560">Oxidoreductase</keyword>
<dbReference type="SUPFAM" id="SSF51735">
    <property type="entry name" value="NAD(P)-binding Rossmann-fold domains"/>
    <property type="match status" value="1"/>
</dbReference>
<evidence type="ECO:0000256" key="2">
    <source>
        <dbReference type="ARBA" id="ARBA00023002"/>
    </source>
</evidence>
<dbReference type="PANTHER" id="PTHR43669">
    <property type="entry name" value="5-KETO-D-GLUCONATE 5-REDUCTASE"/>
    <property type="match status" value="1"/>
</dbReference>
<dbReference type="Pfam" id="PF00106">
    <property type="entry name" value="adh_short"/>
    <property type="match status" value="1"/>
</dbReference>
<gene>
    <name evidence="4" type="ORF">DSM104329_01225</name>
</gene>
<evidence type="ECO:0000313" key="4">
    <source>
        <dbReference type="EMBL" id="UGS34843.1"/>
    </source>
</evidence>
<dbReference type="CDD" id="cd05233">
    <property type="entry name" value="SDR_c"/>
    <property type="match status" value="1"/>
</dbReference>
<dbReference type="KEGG" id="sbae:DSM104329_01225"/>
<comment type="similarity">
    <text evidence="1 3">Belongs to the short-chain dehydrogenases/reductases (SDR) family.</text>
</comment>
<dbReference type="PANTHER" id="PTHR43669:SF3">
    <property type="entry name" value="ALCOHOL DEHYDROGENASE, PUTATIVE (AFU_ORTHOLOGUE AFUA_3G03445)-RELATED"/>
    <property type="match status" value="1"/>
</dbReference>
<dbReference type="EC" id="1.-.-.-" evidence="4"/>
<reference evidence="4" key="1">
    <citation type="journal article" date="2022" name="Int. J. Syst. Evol. Microbiol.">
        <title>Pseudomonas aegrilactucae sp. nov. and Pseudomonas morbosilactucae sp. nov., pathogens causing bacterial rot of lettuce in Japan.</title>
        <authorList>
            <person name="Sawada H."/>
            <person name="Fujikawa T."/>
            <person name="Satou M."/>
        </authorList>
    </citation>
    <scope>NUCLEOTIDE SEQUENCE</scope>
    <source>
        <strain evidence="4">0166_1</strain>
    </source>
</reference>
<dbReference type="AlphaFoldDB" id="A0A9E7BZZ3"/>
<dbReference type="PRINTS" id="PR00081">
    <property type="entry name" value="GDHRDH"/>
</dbReference>
<evidence type="ECO:0000256" key="1">
    <source>
        <dbReference type="ARBA" id="ARBA00006484"/>
    </source>
</evidence>
<dbReference type="RefSeq" id="WP_259314509.1">
    <property type="nucleotide sequence ID" value="NZ_CP087164.1"/>
</dbReference>
<dbReference type="GO" id="GO:0016491">
    <property type="term" value="F:oxidoreductase activity"/>
    <property type="evidence" value="ECO:0007669"/>
    <property type="project" value="UniProtKB-KW"/>
</dbReference>
<evidence type="ECO:0000256" key="3">
    <source>
        <dbReference type="RuleBase" id="RU000363"/>
    </source>
</evidence>
<proteinExistence type="inferred from homology"/>
<name>A0A9E7BZZ3_9ACTN</name>
<dbReference type="Gene3D" id="3.40.50.720">
    <property type="entry name" value="NAD(P)-binding Rossmann-like Domain"/>
    <property type="match status" value="1"/>
</dbReference>
<dbReference type="InterPro" id="IPR036291">
    <property type="entry name" value="NAD(P)-bd_dom_sf"/>
</dbReference>
<dbReference type="Proteomes" id="UP001162834">
    <property type="component" value="Chromosome"/>
</dbReference>
<sequence length="238" mass="24764">MRTALVTGASSGIGFAIARELGRVGHALTVTSRRDDRLQAAAQRLRAEGMTVEAVAANAADEEGIAAVVERHKARFGRLDVLVNNAGMGIGGEIDELPVKHIDLQLDVNLRAVILGYRFAVPLLRAAGAEHGTALVVNTASVTAERPEPLMPIYAATKAAVVGFTRAMNLDLGAAGIKSCALCPGIVATAMTVPLQGEISAGDMIRPEDVASAVTWLLSLSPQCVVPEIPFLRPGNAA</sequence>
<keyword evidence="5" id="KW-1185">Reference proteome</keyword>